<dbReference type="Gene3D" id="3.40.30.120">
    <property type="match status" value="1"/>
</dbReference>
<evidence type="ECO:0008006" key="3">
    <source>
        <dbReference type="Google" id="ProtNLM"/>
    </source>
</evidence>
<dbReference type="EMBL" id="AHBW01000038">
    <property type="protein sequence ID" value="EHK83736.1"/>
    <property type="molecule type" value="Genomic_DNA"/>
</dbReference>
<evidence type="ECO:0000313" key="1">
    <source>
        <dbReference type="EMBL" id="EHK83736.1"/>
    </source>
</evidence>
<reference evidence="1 2" key="1">
    <citation type="submission" date="2011-12" db="EMBL/GenBank/DDBJ databases">
        <authorList>
            <person name="Kriszt B."/>
            <person name="Tancsics A."/>
            <person name="Cserhati M."/>
            <person name="Toth A."/>
            <person name="Nagy I."/>
            <person name="Horvath B."/>
            <person name="Tamura T."/>
            <person name="Kukolya J."/>
            <person name="Szoboszlay S."/>
        </authorList>
    </citation>
    <scope>NUCLEOTIDE SEQUENCE [LARGE SCALE GENOMIC DNA]</scope>
    <source>
        <strain evidence="1 2">AK37</strain>
    </source>
</reference>
<sequence length="38" mass="3787">MLVRPYGHVAWVGGSTDGLDAALAKWCGTAAGRAGTVA</sequence>
<evidence type="ECO:0000313" key="2">
    <source>
        <dbReference type="Proteomes" id="UP000005064"/>
    </source>
</evidence>
<dbReference type="AlphaFoldDB" id="H0JQV3"/>
<organism evidence="1 2">
    <name type="scientific">Rhodococcus pyridinivorans AK37</name>
    <dbReference type="NCBI Taxonomy" id="1114960"/>
    <lineage>
        <taxon>Bacteria</taxon>
        <taxon>Bacillati</taxon>
        <taxon>Actinomycetota</taxon>
        <taxon>Actinomycetes</taxon>
        <taxon>Mycobacteriales</taxon>
        <taxon>Nocardiaceae</taxon>
        <taxon>Rhodococcus</taxon>
    </lineage>
</organism>
<protein>
    <recommendedName>
        <fullName evidence="3">Monooxygenase</fullName>
    </recommendedName>
</protein>
<name>H0JQV3_9NOCA</name>
<comment type="caution">
    <text evidence="1">The sequence shown here is derived from an EMBL/GenBank/DDBJ whole genome shotgun (WGS) entry which is preliminary data.</text>
</comment>
<proteinExistence type="predicted"/>
<dbReference type="Pfam" id="PF21274">
    <property type="entry name" value="Rng_hyd_C"/>
    <property type="match status" value="1"/>
</dbReference>
<dbReference type="Proteomes" id="UP000005064">
    <property type="component" value="Unassembled WGS sequence"/>
</dbReference>
<gene>
    <name evidence="1" type="ORF">AK37_10161</name>
</gene>
<accession>H0JQV3</accession>